<evidence type="ECO:0000256" key="6">
    <source>
        <dbReference type="ARBA" id="ARBA00022692"/>
    </source>
</evidence>
<proteinExistence type="inferred from homology"/>
<dbReference type="OrthoDB" id="2216692at2"/>
<evidence type="ECO:0000313" key="14">
    <source>
        <dbReference type="EMBL" id="ERT58385.1"/>
    </source>
</evidence>
<evidence type="ECO:0000256" key="1">
    <source>
        <dbReference type="ARBA" id="ARBA00004241"/>
    </source>
</evidence>
<dbReference type="eggNOG" id="COG5295">
    <property type="taxonomic scope" value="Bacteria"/>
</dbReference>
<keyword evidence="7" id="KW-0732">Signal</keyword>
<dbReference type="Gene3D" id="2.150.10.10">
    <property type="entry name" value="Serralysin-like metalloprotease, C-terminal"/>
    <property type="match status" value="3"/>
</dbReference>
<dbReference type="InterPro" id="IPR008640">
    <property type="entry name" value="Adhesin_Head_dom"/>
</dbReference>
<dbReference type="EMBL" id="AWXA01000043">
    <property type="protein sequence ID" value="ERT58385.1"/>
    <property type="molecule type" value="Genomic_DNA"/>
</dbReference>
<dbReference type="InterPro" id="IPR045584">
    <property type="entry name" value="Pilin-like"/>
</dbReference>
<dbReference type="AlphaFoldDB" id="U7UGB1"/>
<comment type="subcellular location">
    <subcellularLocation>
        <location evidence="2">Cell outer membrane</location>
    </subcellularLocation>
    <subcellularLocation>
        <location evidence="1">Cell surface</location>
    </subcellularLocation>
</comment>
<dbReference type="Pfam" id="PF03895">
    <property type="entry name" value="YadA_anchor"/>
    <property type="match status" value="1"/>
</dbReference>
<organism evidence="14 15">
    <name type="scientific">Megasphaera vaginalis</name>
    <name type="common">ex Srinivasan et al. 2021</name>
    <dbReference type="NCBI Taxonomy" id="1111454"/>
    <lineage>
        <taxon>Bacteria</taxon>
        <taxon>Bacillati</taxon>
        <taxon>Bacillota</taxon>
        <taxon>Negativicutes</taxon>
        <taxon>Veillonellales</taxon>
        <taxon>Veillonellaceae</taxon>
        <taxon>Megasphaera</taxon>
    </lineage>
</organism>
<dbReference type="STRING" id="1111454.HMPREF1250_1097"/>
<evidence type="ECO:0000256" key="5">
    <source>
        <dbReference type="ARBA" id="ARBA00022452"/>
    </source>
</evidence>
<evidence type="ECO:0000256" key="7">
    <source>
        <dbReference type="ARBA" id="ARBA00022729"/>
    </source>
</evidence>
<feature type="domain" description="Trimeric autotransporter adhesin YadA-like stalk" evidence="13">
    <location>
        <begin position="1079"/>
        <end position="1115"/>
    </location>
</feature>
<accession>U7UGB1</accession>
<feature type="domain" description="Trimeric autotransporter adhesin YadA-like head" evidence="12">
    <location>
        <begin position="674"/>
        <end position="695"/>
    </location>
</feature>
<dbReference type="InterPro" id="IPR008635">
    <property type="entry name" value="Coiled_stalk_dom"/>
</dbReference>
<feature type="domain" description="Trimeric autotransporter adhesin YadA-like head" evidence="12">
    <location>
        <begin position="316"/>
        <end position="334"/>
    </location>
</feature>
<evidence type="ECO:0000259" key="11">
    <source>
        <dbReference type="Pfam" id="PF03895"/>
    </source>
</evidence>
<dbReference type="Pfam" id="PF05658">
    <property type="entry name" value="YadA_head"/>
    <property type="match status" value="4"/>
</dbReference>
<evidence type="ECO:0000256" key="2">
    <source>
        <dbReference type="ARBA" id="ARBA00004442"/>
    </source>
</evidence>
<feature type="domain" description="Trimeric autotransporter adhesin YadA-like C-terminal membrane anchor" evidence="11">
    <location>
        <begin position="1134"/>
        <end position="1188"/>
    </location>
</feature>
<dbReference type="GO" id="GO:0009279">
    <property type="term" value="C:cell outer membrane"/>
    <property type="evidence" value="ECO:0007669"/>
    <property type="project" value="UniProtKB-SubCell"/>
</dbReference>
<keyword evidence="15" id="KW-1185">Reference proteome</keyword>
<evidence type="ECO:0000259" key="13">
    <source>
        <dbReference type="Pfam" id="PF05662"/>
    </source>
</evidence>
<dbReference type="Gene3D" id="3.30.1300.30">
    <property type="entry name" value="GSPII I/J protein-like"/>
    <property type="match status" value="1"/>
</dbReference>
<evidence type="ECO:0000256" key="8">
    <source>
        <dbReference type="ARBA" id="ARBA00022927"/>
    </source>
</evidence>
<comment type="similarity">
    <text evidence="3">Belongs to the autotransporter-2 (AT-2) (TC 1.B.40) family.</text>
</comment>
<dbReference type="InterPro" id="IPR011049">
    <property type="entry name" value="Serralysin-like_metalloprot_C"/>
</dbReference>
<sequence length="1264" mass="127926">MNADEAADAAVKEAGQGGDSVVIGYHAHSRGINGGGMNVVVGDRSKADGWQETVTGIKSVVEGGDYSTDGYLASVYGALNQVASGGSQTDFDGTANSIVGAVNKTENANGVVIMGAGNKVTHSYGKSVLAADGSGLPMGWYWQGNLSLGQYYALDKDNISYDDLLFTMGTYLSTSGGSVVALGNGNTSDYAVDSQLIGAGNVVSGTADRTSFNNTITGYANKGVNINHVSVVGTGNTLSASSSDVVIGDYHEMYGGKNNVVIGSMASKETTVTKHYTITVKNNDTGEIIPEDIPYTVTETVPVKGHAANVNNTVMIGYNADATGDNSIAIGTNAQTVQGHPMSPVRGIATGAAAVAIGSAATAAGYSSVSVGNEVGKDSSGYYNFAFGSESGQNLSGEENVSIGRWANNNTKTSQNIAIGLNALNGAEDLANAPKVISDIYASGGNSAIGSGALQGLRGSSNVALGTRAGWGMRGSGNIILGTVAGSSAGVNADNTPLSNSIIMGTQAGNHTGGNMDVILGNFQNNNVVASNVVAVGSNSIISKQFGLGIGHGIMNDAEYGLAVGSYNKLASTAKKSGVFGIGTDDGVTTISGAGSYAVGNDNTIASDDGFSVGNNNHISGHEGNTAIGSGNTIEQGTKDILFGDNHKLAGTTSHNIVLGSSDSDTALNGINETVSIGHNSAATDNQAIAIGTGAQATGAKSISIGTGNTVSGSGSGAIGDPSLVSGSGSYAVGNNNTVTTDNTFVFGNNVTNTTASSVFLGDGSAYVAKDITTEGSDKTYTRDTISGKTLRFAGGDDVVGVVSVGSATQTRRIQNVAPGLISSASTDAVNGSQLYAVAAALNNSITAVNNETMTFTGDTGRVDRKLGTAITVTGDANITTKATESGVQVNLNKTIDLGTDGSIKTGNTVINTEGITSKSVRVGATAVTSEGMTVTGGPTVTKTAVDMAGQQIHHVSDGTASSDAATVGQVRSLQDKGTNYAGDKGAVIHKDLGSTLKVTGGATGELSDNNIGVISENGELKVKLAKEITGLTFLKVDKLEVGQNSTEITDTSVETDTLKVGKMTIDKDTGIDAGQTAIHNLADGTSDSDAATVGQVKRSFGEIDNKLNAIGTRVDRAGAGAAALAALHPLDFDADDKWDFAAGYGNYAGANAVAVGAFYRPDEDTMFSVGGSFGGGENMINAGVSWKLGRGNHVSTSKKEMAKEIAELKGAGSTIDGFSPAVDGRPQYGCRQGIVFRQEGKTLFMIRRELHLCGSLFLSPSMA</sequence>
<feature type="domain" description="Trimeric autotransporter adhesin YadA-like head" evidence="12">
    <location>
        <begin position="726"/>
        <end position="750"/>
    </location>
</feature>
<reference evidence="14 15" key="1">
    <citation type="submission" date="2013-09" db="EMBL/GenBank/DDBJ databases">
        <authorList>
            <person name="Durkin A.S."/>
            <person name="Haft D.R."/>
            <person name="McCorrison J."/>
            <person name="Torralba M."/>
            <person name="Gillis M."/>
            <person name="Haft D.H."/>
            <person name="Methe B."/>
            <person name="Sutton G."/>
            <person name="Nelson K.E."/>
        </authorList>
    </citation>
    <scope>NUCLEOTIDE SEQUENCE [LARGE SCALE GENOMIC DNA]</scope>
    <source>
        <strain evidence="14 15">BV3C16-1</strain>
    </source>
</reference>
<dbReference type="Pfam" id="PF05662">
    <property type="entry name" value="YadA_stalk"/>
    <property type="match status" value="3"/>
</dbReference>
<keyword evidence="4" id="KW-0813">Transport</keyword>
<keyword evidence="10" id="KW-0998">Cell outer membrane</keyword>
<evidence type="ECO:0000256" key="10">
    <source>
        <dbReference type="ARBA" id="ARBA00023237"/>
    </source>
</evidence>
<dbReference type="Gene3D" id="1.20.5.170">
    <property type="match status" value="1"/>
</dbReference>
<feature type="domain" description="Trimeric autotransporter adhesin YadA-like head" evidence="12">
    <location>
        <begin position="349"/>
        <end position="373"/>
    </location>
</feature>
<evidence type="ECO:0000256" key="3">
    <source>
        <dbReference type="ARBA" id="ARBA00005848"/>
    </source>
</evidence>
<dbReference type="Gene3D" id="2.20.70.140">
    <property type="match status" value="1"/>
</dbReference>
<feature type="domain" description="Trimeric autotransporter adhesin YadA-like stalk" evidence="13">
    <location>
        <begin position="952"/>
        <end position="986"/>
    </location>
</feature>
<feature type="domain" description="Trimeric autotransporter adhesin YadA-like stalk" evidence="13">
    <location>
        <begin position="813"/>
        <end position="852"/>
    </location>
</feature>
<keyword evidence="5" id="KW-1134">Transmembrane beta strand</keyword>
<keyword evidence="8" id="KW-0653">Protein transport</keyword>
<dbReference type="SUPFAM" id="SSF54523">
    <property type="entry name" value="Pili subunits"/>
    <property type="match status" value="1"/>
</dbReference>
<dbReference type="InterPro" id="IPR005594">
    <property type="entry name" value="YadA_C"/>
</dbReference>
<evidence type="ECO:0000256" key="9">
    <source>
        <dbReference type="ARBA" id="ARBA00023136"/>
    </source>
</evidence>
<dbReference type="GO" id="GO:0009986">
    <property type="term" value="C:cell surface"/>
    <property type="evidence" value="ECO:0007669"/>
    <property type="project" value="UniProtKB-SubCell"/>
</dbReference>
<keyword evidence="9" id="KW-0472">Membrane</keyword>
<gene>
    <name evidence="14" type="ORF">HMPREF1250_1097</name>
</gene>
<dbReference type="Proteomes" id="UP000017090">
    <property type="component" value="Unassembled WGS sequence"/>
</dbReference>
<dbReference type="PATRIC" id="fig|1111454.3.peg.1642"/>
<protein>
    <submittedName>
        <fullName evidence="14">YadA-like C-terminal domain protein</fullName>
    </submittedName>
</protein>
<evidence type="ECO:0000313" key="15">
    <source>
        <dbReference type="Proteomes" id="UP000017090"/>
    </source>
</evidence>
<dbReference type="GO" id="GO:0015031">
    <property type="term" value="P:protein transport"/>
    <property type="evidence" value="ECO:0007669"/>
    <property type="project" value="UniProtKB-KW"/>
</dbReference>
<evidence type="ECO:0000259" key="12">
    <source>
        <dbReference type="Pfam" id="PF05658"/>
    </source>
</evidence>
<comment type="caution">
    <text evidence="14">The sequence shown here is derived from an EMBL/GenBank/DDBJ whole genome shotgun (WGS) entry which is preliminary data.</text>
</comment>
<name>U7UGB1_9FIRM</name>
<keyword evidence="6" id="KW-0812">Transmembrane</keyword>
<dbReference type="SUPFAM" id="SSF101967">
    <property type="entry name" value="Adhesin YadA, collagen-binding domain"/>
    <property type="match status" value="1"/>
</dbReference>
<evidence type="ECO:0000256" key="4">
    <source>
        <dbReference type="ARBA" id="ARBA00022448"/>
    </source>
</evidence>